<feature type="domain" description="EF-hand" evidence="21">
    <location>
        <begin position="1238"/>
        <end position="1265"/>
    </location>
</feature>
<dbReference type="Gene3D" id="1.10.238.10">
    <property type="entry name" value="EF-hand"/>
    <property type="match status" value="5"/>
</dbReference>
<feature type="domain" description="EF-hand" evidence="21">
    <location>
        <begin position="927"/>
        <end position="962"/>
    </location>
</feature>
<evidence type="ECO:0000256" key="7">
    <source>
        <dbReference type="ARBA" id="ARBA00022707"/>
    </source>
</evidence>
<evidence type="ECO:0000313" key="23">
    <source>
        <dbReference type="Proteomes" id="UP001055439"/>
    </source>
</evidence>
<dbReference type="EMBL" id="CP097507">
    <property type="protein sequence ID" value="URE06842.1"/>
    <property type="molecule type" value="Genomic_DNA"/>
</dbReference>
<dbReference type="FunFam" id="3.30.200.20:FF:000101">
    <property type="entry name" value="CDPK-related kinase 1"/>
    <property type="match status" value="1"/>
</dbReference>
<feature type="domain" description="EF-hand" evidence="21">
    <location>
        <begin position="502"/>
        <end position="537"/>
    </location>
</feature>
<dbReference type="Gene3D" id="3.30.200.20">
    <property type="entry name" value="Phosphorylase Kinase, domain 1"/>
    <property type="match status" value="1"/>
</dbReference>
<dbReference type="FunFam" id="1.10.238.10:FF:000158">
    <property type="entry name" value="Calcium-dependent protein kinase 28"/>
    <property type="match status" value="2"/>
</dbReference>
<dbReference type="InterPro" id="IPR008271">
    <property type="entry name" value="Ser/Thr_kinase_AS"/>
</dbReference>
<keyword evidence="7" id="KW-0519">Myristate</keyword>
<evidence type="ECO:0000256" key="15">
    <source>
        <dbReference type="ARBA" id="ARBA00023288"/>
    </source>
</evidence>
<keyword evidence="9" id="KW-0677">Repeat</keyword>
<evidence type="ECO:0000256" key="5">
    <source>
        <dbReference type="ARBA" id="ARBA00022553"/>
    </source>
</evidence>
<evidence type="ECO:0000256" key="19">
    <source>
        <dbReference type="SAM" id="MobiDB-lite"/>
    </source>
</evidence>
<keyword evidence="10 18" id="KW-0547">Nucleotide-binding</keyword>
<dbReference type="InterPro" id="IPR011992">
    <property type="entry name" value="EF-hand-dom_pair"/>
</dbReference>
<proteinExistence type="predicted"/>
<feature type="domain" description="EF-hand" evidence="21">
    <location>
        <begin position="581"/>
        <end position="616"/>
    </location>
</feature>
<feature type="domain" description="EF-hand" evidence="21">
    <location>
        <begin position="1007"/>
        <end position="1034"/>
    </location>
</feature>
<dbReference type="InterPro" id="IPR050205">
    <property type="entry name" value="CDPK_Ser/Thr_kinases"/>
</dbReference>
<keyword evidence="13 18" id="KW-0067">ATP-binding</keyword>
<dbReference type="PROSITE" id="PS00108">
    <property type="entry name" value="PROTEIN_KINASE_ST"/>
    <property type="match status" value="1"/>
</dbReference>
<reference evidence="22" key="1">
    <citation type="submission" date="2022-05" db="EMBL/GenBank/DDBJ databases">
        <title>The Musa troglodytarum L. genome provides insights into the mechanism of non-climacteric behaviour and enrichment of carotenoids.</title>
        <authorList>
            <person name="Wang J."/>
        </authorList>
    </citation>
    <scope>NUCLEOTIDE SEQUENCE</scope>
    <source>
        <tissue evidence="22">Leaf</tissue>
    </source>
</reference>
<dbReference type="InterPro" id="IPR018247">
    <property type="entry name" value="EF_Hand_1_Ca_BS"/>
</dbReference>
<keyword evidence="15" id="KW-0449">Lipoprotein</keyword>
<comment type="catalytic activity">
    <reaction evidence="17">
        <text>L-seryl-[protein] + ATP = O-phospho-L-seryl-[protein] + ADP + H(+)</text>
        <dbReference type="Rhea" id="RHEA:17989"/>
        <dbReference type="Rhea" id="RHEA-COMP:9863"/>
        <dbReference type="Rhea" id="RHEA-COMP:11604"/>
        <dbReference type="ChEBI" id="CHEBI:15378"/>
        <dbReference type="ChEBI" id="CHEBI:29999"/>
        <dbReference type="ChEBI" id="CHEBI:30616"/>
        <dbReference type="ChEBI" id="CHEBI:83421"/>
        <dbReference type="ChEBI" id="CHEBI:456216"/>
        <dbReference type="EC" id="2.7.11.1"/>
    </reaction>
</comment>
<feature type="domain" description="Protein kinase" evidence="20">
    <location>
        <begin position="189"/>
        <end position="459"/>
    </location>
</feature>
<keyword evidence="8" id="KW-0479">Metal-binding</keyword>
<feature type="domain" description="EF-hand" evidence="21">
    <location>
        <begin position="969"/>
        <end position="1004"/>
    </location>
</feature>
<dbReference type="PROSITE" id="PS50011">
    <property type="entry name" value="PROTEIN_KINASE_DOM"/>
    <property type="match status" value="3"/>
</dbReference>
<evidence type="ECO:0000256" key="16">
    <source>
        <dbReference type="ARBA" id="ARBA00047899"/>
    </source>
</evidence>
<evidence type="ECO:0000256" key="12">
    <source>
        <dbReference type="ARBA" id="ARBA00022837"/>
    </source>
</evidence>
<comment type="catalytic activity">
    <reaction evidence="16">
        <text>L-threonyl-[protein] + ATP = O-phospho-L-threonyl-[protein] + ADP + H(+)</text>
        <dbReference type="Rhea" id="RHEA:46608"/>
        <dbReference type="Rhea" id="RHEA-COMP:11060"/>
        <dbReference type="Rhea" id="RHEA-COMP:11605"/>
        <dbReference type="ChEBI" id="CHEBI:15378"/>
        <dbReference type="ChEBI" id="CHEBI:30013"/>
        <dbReference type="ChEBI" id="CHEBI:30616"/>
        <dbReference type="ChEBI" id="CHEBI:61977"/>
        <dbReference type="ChEBI" id="CHEBI:456216"/>
        <dbReference type="EC" id="2.7.11.1"/>
    </reaction>
</comment>
<dbReference type="GO" id="GO:0005509">
    <property type="term" value="F:calcium ion binding"/>
    <property type="evidence" value="ECO:0007669"/>
    <property type="project" value="InterPro"/>
</dbReference>
<dbReference type="Gene3D" id="1.10.510.10">
    <property type="entry name" value="Transferase(Phosphotransferase) domain 1"/>
    <property type="match status" value="4"/>
</dbReference>
<keyword evidence="23" id="KW-1185">Reference proteome</keyword>
<keyword evidence="14" id="KW-0472">Membrane</keyword>
<feature type="compositionally biased region" description="Pro residues" evidence="19">
    <location>
        <begin position="132"/>
        <end position="141"/>
    </location>
</feature>
<evidence type="ECO:0000259" key="21">
    <source>
        <dbReference type="PROSITE" id="PS50222"/>
    </source>
</evidence>
<accession>A0A9E7G5Y0</accession>
<dbReference type="GO" id="GO:0005886">
    <property type="term" value="C:plasma membrane"/>
    <property type="evidence" value="ECO:0007669"/>
    <property type="project" value="UniProtKB-SubCell"/>
</dbReference>
<feature type="compositionally biased region" description="Basic residues" evidence="19">
    <location>
        <begin position="99"/>
        <end position="113"/>
    </location>
</feature>
<evidence type="ECO:0000256" key="13">
    <source>
        <dbReference type="ARBA" id="ARBA00022840"/>
    </source>
</evidence>
<dbReference type="GO" id="GO:0005524">
    <property type="term" value="F:ATP binding"/>
    <property type="evidence" value="ECO:0007669"/>
    <property type="project" value="UniProtKB-UniRule"/>
</dbReference>
<dbReference type="Pfam" id="PF13499">
    <property type="entry name" value="EF-hand_7"/>
    <property type="match status" value="5"/>
</dbReference>
<dbReference type="PROSITE" id="PS00018">
    <property type="entry name" value="EF_HAND_1"/>
    <property type="match status" value="10"/>
</dbReference>
<evidence type="ECO:0000256" key="1">
    <source>
        <dbReference type="ARBA" id="ARBA00004193"/>
    </source>
</evidence>
<dbReference type="EC" id="2.7.11.1" evidence="2"/>
<dbReference type="InterPro" id="IPR011009">
    <property type="entry name" value="Kinase-like_dom_sf"/>
</dbReference>
<evidence type="ECO:0000256" key="17">
    <source>
        <dbReference type="ARBA" id="ARBA00048679"/>
    </source>
</evidence>
<dbReference type="Pfam" id="PF00069">
    <property type="entry name" value="Pkinase"/>
    <property type="match status" value="3"/>
</dbReference>
<dbReference type="SUPFAM" id="SSF56112">
    <property type="entry name" value="Protein kinase-like (PK-like)"/>
    <property type="match status" value="3"/>
</dbReference>
<evidence type="ECO:0000256" key="3">
    <source>
        <dbReference type="ARBA" id="ARBA00022475"/>
    </source>
</evidence>
<keyword evidence="5" id="KW-0597">Phosphoprotein</keyword>
<protein>
    <recommendedName>
        <fullName evidence="2">non-specific serine/threonine protein kinase</fullName>
        <ecNumber evidence="2">2.7.11.1</ecNumber>
    </recommendedName>
</protein>
<name>A0A9E7G5Y0_9LILI</name>
<keyword evidence="12" id="KW-0106">Calcium</keyword>
<evidence type="ECO:0000256" key="14">
    <source>
        <dbReference type="ARBA" id="ARBA00023136"/>
    </source>
</evidence>
<dbReference type="Proteomes" id="UP001055439">
    <property type="component" value="Chromosome 5"/>
</dbReference>
<feature type="domain" description="EF-hand" evidence="21">
    <location>
        <begin position="539"/>
        <end position="574"/>
    </location>
</feature>
<feature type="domain" description="EF-hand" evidence="21">
    <location>
        <begin position="619"/>
        <end position="646"/>
    </location>
</feature>
<dbReference type="PROSITE" id="PS00107">
    <property type="entry name" value="PROTEIN_KINASE_ATP"/>
    <property type="match status" value="1"/>
</dbReference>
<keyword evidence="4" id="KW-0723">Serine/threonine-protein kinase</keyword>
<evidence type="ECO:0000256" key="6">
    <source>
        <dbReference type="ARBA" id="ARBA00022679"/>
    </source>
</evidence>
<organism evidence="22 23">
    <name type="scientific">Musa troglodytarum</name>
    <name type="common">fe'i banana</name>
    <dbReference type="NCBI Taxonomy" id="320322"/>
    <lineage>
        <taxon>Eukaryota</taxon>
        <taxon>Viridiplantae</taxon>
        <taxon>Streptophyta</taxon>
        <taxon>Embryophyta</taxon>
        <taxon>Tracheophyta</taxon>
        <taxon>Spermatophyta</taxon>
        <taxon>Magnoliopsida</taxon>
        <taxon>Liliopsida</taxon>
        <taxon>Zingiberales</taxon>
        <taxon>Musaceae</taxon>
        <taxon>Musa</taxon>
    </lineage>
</organism>
<dbReference type="InterPro" id="IPR000719">
    <property type="entry name" value="Prot_kinase_dom"/>
</dbReference>
<dbReference type="OrthoDB" id="40902at2759"/>
<evidence type="ECO:0000256" key="9">
    <source>
        <dbReference type="ARBA" id="ARBA00022737"/>
    </source>
</evidence>
<keyword evidence="11 22" id="KW-0418">Kinase</keyword>
<dbReference type="InterPro" id="IPR017441">
    <property type="entry name" value="Protein_kinase_ATP_BS"/>
</dbReference>
<keyword evidence="3" id="KW-1003">Cell membrane</keyword>
<feature type="domain" description="Protein kinase" evidence="20">
    <location>
        <begin position="545"/>
        <end position="848"/>
    </location>
</feature>
<evidence type="ECO:0000256" key="11">
    <source>
        <dbReference type="ARBA" id="ARBA00022777"/>
    </source>
</evidence>
<evidence type="ECO:0000256" key="10">
    <source>
        <dbReference type="ARBA" id="ARBA00022741"/>
    </source>
</evidence>
<dbReference type="SUPFAM" id="SSF47473">
    <property type="entry name" value="EF-hand"/>
    <property type="match status" value="3"/>
</dbReference>
<evidence type="ECO:0000256" key="2">
    <source>
        <dbReference type="ARBA" id="ARBA00012513"/>
    </source>
</evidence>
<dbReference type="PROSITE" id="PS50222">
    <property type="entry name" value="EF_HAND_2"/>
    <property type="match status" value="10"/>
</dbReference>
<dbReference type="SMART" id="SM00054">
    <property type="entry name" value="EFh"/>
    <property type="match status" value="10"/>
</dbReference>
<comment type="subcellular location">
    <subcellularLocation>
        <location evidence="1">Cell membrane</location>
        <topology evidence="1">Lipid-anchor</topology>
    </subcellularLocation>
</comment>
<dbReference type="CDD" id="cd00051">
    <property type="entry name" value="EFh"/>
    <property type="match status" value="5"/>
</dbReference>
<sequence>MADGLRLRLRLRLRLLHEYRKKVMGALASDSSWHYIEHLREELMRLKWMVAFRLMESFSLSKVRDVGDDFTNSKRCSNYVPSRPPSRTRHIHGYEIFGRSKRQRRRRRRRRRWAPASRAPPKLAAGIRPRLSQPPPPPPPTRGNMAGAKNEQKKQKPRARNGGKLKAVSRLSCGRRTNFGYDREFERRYSIGKLLGHGQFGYTFVATDKANGDRVAVKRIDKNKMTLPIAVEDVKREVKILKALKGHENVVDFYNAFEDDSYVYIVMELCEGGELLDRILAKYLIPHNNPACKREPLYRERCCSGSRQMLKVAAECHLHGLVHRDMKPENFLFKSTEEDCPLKATDFGLSDFIRPGKKFHDIVGSAYYVAPEVLKRRSGPESDAWSIGVITYILLCGRRPFWDKTEDGIYKEVLRTEPDFRRMPWSNISECAKDFVKKLLVKDPRARLTAAQALSHPWAREGGDALEIPLDISVLSNMRQFVKYSRFKQFALRALASTLNEEELADLKDQFHTIDVDKSGAISVEEMRHALGKDLPWKLKEPRVLEIVQAMDSNTDGFIDFEEFVAATLHVHQLVEHDNGKWRSLSKAAFDKFDVDKNGYITPDELRMHTGLKGSIDPLLEEVDIDKDGKISLDEFRRLLKTASMKPAWRASRVPSYELIYMLQGSLPARFSRERALEDILEFCPAPVTIGKRKTEDLTPKNSFLVPFLSSKRQRESYTEKDAAVVVRQMLKVAAECHLHGLVHRDMKPEIFFLLIITELPFKSTEEDCPLKATDFGLSDFIRPGKKFHDIVGSAYYVAPEVLRTEPDFRRKPWPNISECAKDFVKKLLVKDPRARLTAAQALSHPWAREGDALEIPLDISVLSNMRQFVKYSRFKQFALRALASTLNEEELADLKDQFHTIDVDKSGAISVEEMRHALGKDLPWKLKEPRVLEIVQAMDSNTDGFIDFEEFVAATLHVHQLVEHDNGKWRSLSKAAFDKFDVDKNGYITPDELRMHTGLKGSIDPLLEEVDIDKDGKISLDEFRRLLKTASMKPAACLVNLLLMIKESRYTEKDAAVVVRQMLKVAAECHLHGLVHRDMKPEIFLLIITELPFKSTEEDCPLKATDFGLSDFIRPGKKFHDIVGSAYYVAPAHPWAREGDALEIPLDISVLSNMRQFVKYSRFKQFALRALASTLNEEELADLKDQFHTIDVDKSGAISVEEMRHALGKDLPWKLKEPRVLEIVQAHTGLKGSIDPLLEEVDIDKDGKISLDEFRRLLKTASMKPRSVPRQSTAHDRRKLCS</sequence>
<feature type="region of interest" description="Disordered" evidence="19">
    <location>
        <begin position="1263"/>
        <end position="1283"/>
    </location>
</feature>
<feature type="domain" description="Protein kinase" evidence="20">
    <location>
        <begin position="933"/>
        <end position="1231"/>
    </location>
</feature>
<dbReference type="FunFam" id="1.10.510.10:FF:000225">
    <property type="entry name" value="calcium-dependent protein kinase 28-like"/>
    <property type="match status" value="1"/>
</dbReference>
<evidence type="ECO:0000256" key="18">
    <source>
        <dbReference type="PROSITE-ProRule" id="PRU10141"/>
    </source>
</evidence>
<feature type="region of interest" description="Disordered" evidence="19">
    <location>
        <begin position="71"/>
        <end position="165"/>
    </location>
</feature>
<gene>
    <name evidence="22" type="ORF">MUK42_18222</name>
</gene>
<feature type="binding site" evidence="18">
    <location>
        <position position="218"/>
    </location>
    <ligand>
        <name>ATP</name>
        <dbReference type="ChEBI" id="CHEBI:30616"/>
    </ligand>
</feature>
<evidence type="ECO:0000313" key="22">
    <source>
        <dbReference type="EMBL" id="URE06842.1"/>
    </source>
</evidence>
<evidence type="ECO:0000256" key="8">
    <source>
        <dbReference type="ARBA" id="ARBA00022723"/>
    </source>
</evidence>
<feature type="domain" description="EF-hand" evidence="21">
    <location>
        <begin position="1179"/>
        <end position="1214"/>
    </location>
</feature>
<evidence type="ECO:0000256" key="4">
    <source>
        <dbReference type="ARBA" id="ARBA00022527"/>
    </source>
</evidence>
<dbReference type="GO" id="GO:0004674">
    <property type="term" value="F:protein serine/threonine kinase activity"/>
    <property type="evidence" value="ECO:0007669"/>
    <property type="project" value="UniProtKB-KW"/>
</dbReference>
<feature type="domain" description="EF-hand" evidence="21">
    <location>
        <begin position="890"/>
        <end position="925"/>
    </location>
</feature>
<keyword evidence="6" id="KW-0808">Transferase</keyword>
<dbReference type="PANTHER" id="PTHR24349">
    <property type="entry name" value="SERINE/THREONINE-PROTEIN KINASE"/>
    <property type="match status" value="1"/>
</dbReference>
<evidence type="ECO:0000259" key="20">
    <source>
        <dbReference type="PROSITE" id="PS50011"/>
    </source>
</evidence>
<dbReference type="CDD" id="cd05117">
    <property type="entry name" value="STKc_CAMK"/>
    <property type="match status" value="1"/>
</dbReference>
<dbReference type="InterPro" id="IPR002048">
    <property type="entry name" value="EF_hand_dom"/>
</dbReference>
<dbReference type="SMART" id="SM00220">
    <property type="entry name" value="S_TKc"/>
    <property type="match status" value="1"/>
</dbReference>